<dbReference type="Gene3D" id="3.80.10.10">
    <property type="entry name" value="Ribonuclease Inhibitor"/>
    <property type="match status" value="1"/>
</dbReference>
<evidence type="ECO:0000313" key="2">
    <source>
        <dbReference type="Proteomes" id="UP000247702"/>
    </source>
</evidence>
<keyword evidence="2" id="KW-1185">Reference proteome</keyword>
<gene>
    <name evidence="1" type="ORF">RclHR1_00200035</name>
</gene>
<evidence type="ECO:0000313" key="1">
    <source>
        <dbReference type="EMBL" id="GBB92402.1"/>
    </source>
</evidence>
<dbReference type="InterPro" id="IPR032675">
    <property type="entry name" value="LRR_dom_sf"/>
</dbReference>
<accession>A0A2Z6QV50</accession>
<comment type="caution">
    <text evidence="1">The sequence shown here is derived from an EMBL/GenBank/DDBJ whole genome shotgun (WGS) entry which is preliminary data.</text>
</comment>
<proteinExistence type="predicted"/>
<dbReference type="AlphaFoldDB" id="A0A2Z6QV50"/>
<evidence type="ECO:0008006" key="3">
    <source>
        <dbReference type="Google" id="ProtNLM"/>
    </source>
</evidence>
<protein>
    <recommendedName>
        <fullName evidence="3">F-box domain-containing protein</fullName>
    </recommendedName>
</protein>
<organism evidence="1 2">
    <name type="scientific">Rhizophagus clarus</name>
    <dbReference type="NCBI Taxonomy" id="94130"/>
    <lineage>
        <taxon>Eukaryota</taxon>
        <taxon>Fungi</taxon>
        <taxon>Fungi incertae sedis</taxon>
        <taxon>Mucoromycota</taxon>
        <taxon>Glomeromycotina</taxon>
        <taxon>Glomeromycetes</taxon>
        <taxon>Glomerales</taxon>
        <taxon>Glomeraceae</taxon>
        <taxon>Rhizophagus</taxon>
    </lineage>
</organism>
<sequence>MYIENNKMTRQLPADCLNDIFECLEENKITLHSCLLVNRQCCDIAVRILWRNVWYFQDNDKQRVSLSIISTLFACLPKGSKDHLQKNGIVINTPTQKSPMFNYASFCRVISISEIDQMVQYIFKEQPTPSLGSLNFNKYLLSQEILKMFMNQILSLKSLEYYLGYSQNITFTCLPEAKTCLMDLTELKCRSDIYSEFFYQISQICYNIQSITIELRDISNGLADLILKQNNLKSITLISISCDEENEGTKSLISSLAKFSLTLTKLKIIEFYIPLSFITIFKNLEELILSFELHPFDDFIQLQNINFSHLKVLKFLYAIPRVEMLIKFLEINGKTLTEFYVGDHNSKLNLAIAKFCPNLKILFTIFVEEELDTLETIFNRCQYLESIRVWCGDGYLNDKEFLDVLVKFSPKNFYELEIYYCSYHEPSEILPKELEEFFLSWENRISRRSLSLTIFNNTEGISLEANEENMKIIKKYEKLGLIKKFRIEEYDYDEDD</sequence>
<reference evidence="1 2" key="1">
    <citation type="submission" date="2017-11" db="EMBL/GenBank/DDBJ databases">
        <title>The genome of Rhizophagus clarus HR1 reveals common genetic basis of auxotrophy among arbuscular mycorrhizal fungi.</title>
        <authorList>
            <person name="Kobayashi Y."/>
        </authorList>
    </citation>
    <scope>NUCLEOTIDE SEQUENCE [LARGE SCALE GENOMIC DNA]</scope>
    <source>
        <strain evidence="1 2">HR1</strain>
    </source>
</reference>
<name>A0A2Z6QV50_9GLOM</name>
<dbReference type="EMBL" id="BEXD01001113">
    <property type="protein sequence ID" value="GBB92402.1"/>
    <property type="molecule type" value="Genomic_DNA"/>
</dbReference>
<dbReference type="Proteomes" id="UP000247702">
    <property type="component" value="Unassembled WGS sequence"/>
</dbReference>